<dbReference type="GO" id="GO:0005886">
    <property type="term" value="C:plasma membrane"/>
    <property type="evidence" value="ECO:0007669"/>
    <property type="project" value="TreeGrafter"/>
</dbReference>
<name>A0A2W1JP49_9CYAN</name>
<dbReference type="SMART" id="SM00825">
    <property type="entry name" value="PKS_KS"/>
    <property type="match status" value="1"/>
</dbReference>
<dbReference type="Gene3D" id="3.10.129.10">
    <property type="entry name" value="Hotdog Thioesterase"/>
    <property type="match status" value="1"/>
</dbReference>
<dbReference type="InterPro" id="IPR016035">
    <property type="entry name" value="Acyl_Trfase/lysoPLipase"/>
</dbReference>
<dbReference type="InterPro" id="IPR016039">
    <property type="entry name" value="Thiolase-like"/>
</dbReference>
<dbReference type="CDD" id="cd05931">
    <property type="entry name" value="FAAL"/>
    <property type="match status" value="1"/>
</dbReference>
<keyword evidence="3" id="KW-0597">Phosphoprotein</keyword>
<dbReference type="InterPro" id="IPR050091">
    <property type="entry name" value="PKS_NRPS_Biosynth_Enz"/>
</dbReference>
<dbReference type="Gene3D" id="3.30.70.3290">
    <property type="match status" value="1"/>
</dbReference>
<dbReference type="Pfam" id="PF16197">
    <property type="entry name" value="KAsynt_C_assoc"/>
    <property type="match status" value="1"/>
</dbReference>
<keyword evidence="2" id="KW-0596">Phosphopantetheine</keyword>
<dbReference type="GO" id="GO:0004315">
    <property type="term" value="F:3-oxoacyl-[acyl-carrier-protein] synthase activity"/>
    <property type="evidence" value="ECO:0007669"/>
    <property type="project" value="InterPro"/>
</dbReference>
<keyword evidence="9" id="KW-1133">Transmembrane helix</keyword>
<evidence type="ECO:0000256" key="6">
    <source>
        <dbReference type="ARBA" id="ARBA00023098"/>
    </source>
</evidence>
<dbReference type="Gene3D" id="3.40.47.10">
    <property type="match status" value="1"/>
</dbReference>
<dbReference type="InterPro" id="IPR036736">
    <property type="entry name" value="ACP-like_sf"/>
</dbReference>
<protein>
    <submittedName>
        <fullName evidence="13">Narbonolide/10-deoxymethynolide synthase PikA1, modules 1 and 2</fullName>
        <ecNumber evidence="13">2.3.1.239</ecNumber>
    </submittedName>
</protein>
<dbReference type="CDD" id="cd00833">
    <property type="entry name" value="PKS"/>
    <property type="match status" value="1"/>
</dbReference>
<organism evidence="13 14">
    <name type="scientific">Acaryochloris thomasi RCC1774</name>
    <dbReference type="NCBI Taxonomy" id="1764569"/>
    <lineage>
        <taxon>Bacteria</taxon>
        <taxon>Bacillati</taxon>
        <taxon>Cyanobacteriota</taxon>
        <taxon>Cyanophyceae</taxon>
        <taxon>Acaryochloridales</taxon>
        <taxon>Acaryochloridaceae</taxon>
        <taxon>Acaryochloris</taxon>
        <taxon>Acaryochloris thomasi</taxon>
    </lineage>
</organism>
<dbReference type="Pfam" id="PF00501">
    <property type="entry name" value="AMP-binding"/>
    <property type="match status" value="1"/>
</dbReference>
<dbReference type="SUPFAM" id="SSF55048">
    <property type="entry name" value="Probable ACP-binding domain of malonyl-CoA ACP transacylase"/>
    <property type="match status" value="1"/>
</dbReference>
<dbReference type="InterPro" id="IPR009081">
    <property type="entry name" value="PP-bd_ACP"/>
</dbReference>
<evidence type="ECO:0000256" key="4">
    <source>
        <dbReference type="ARBA" id="ARBA00022679"/>
    </source>
</evidence>
<sequence>MVNHVTRFCWPNLYFLPILNMLEAESSERKDIQTLVELLIWRAQSKPQHQTYTFLTDGEADAVQLSNESLDQQARWICQQLQQFEAKRERVLLVFPAGLSYVAAFFGCLYAGAIATPIYPPRPNRSLERLKSIVDDAQPTLALTTTATLNRLQQLPDLPWLQKLKWIVTDDAQKPQEPVHIEPMAGDDVAFLQYTSGSTAAPKGVMVTHKNLLHNLAWIARQFNHTSQMSVVSWLPPYHDMGLIGGILQPLYCGGSVTLMDPAQFLQKPLRWLQAISRYQVTTSGAPNFAYDLCVERATPQDKAELDLSSWRVAFTGAEPIRAGTLSNFATAFAECGFRREAFLPCYGMAETTLMTTGKRASEQLVCKTVQGTALRLNQVLEVDATEEDAQTLVSCGYSALDQSVQIVDPDQLTPCSSEQVGEIWVSGPSVAKGYWNQPELTKAAFCADLDGDGPFLRTGDLGFLSDGELYITGRRKDLLIFRGQNHYPQDIEATVAQCHPALKSGCGAAVSQFVAGEERLVIVQEVERSHRRRLNIEDIIITVQKAVSQHHELQIHGLYLLKPGSIPKTSSGKIQRQACKQGLLNNSLTVLSEWTADNHLQPTDLQPNGQSGKAKSSFLSPHSKIQEAQAARVTSEAIETWLRNQIALKVSVPFAEIDPQVEFVSLGLNSATAISLSGKLETWLQRRLSPILLYDYPTIRQLAQYLANETTTTAPSTAQTTTDGIAIIGMDCRFPGAESPEAFWQLLQDGADAIGEVPCDRIQPISPTSQYPGGFIEGIDQFDADLFGITPREAEKIDPQHRLLLEVAWSAFERSGQAQNIKDSQTGVFVGISNSDYGRKLAQSQQHWDTYASTGNALSMAANRLSYQFNLQGPSIAVDTACSSALVAVHQACQSLRVGDCELAIAGGVNAILSSELTTAFTEAQMMAADGRCKTFDADADGYVRGEGCGLIVLKRLADAQRDGDPILAIIMGSAINQDGRSNGITAPNGLAQQRVIAQALDQAGVAPAKIQYVETHGTGTPLGDPIEVASLQKVLGQGREQTCWLGSVKTNIGHLESAAGIAGLMKVVLALQHGSIPAHLNCQKLNPYIELEGSGFAIASQPQPWPASDQRRLAGVSAFGFGGTNAHAIIAEAPIQTFKAPVPNERPQHLLALSAQTPAALQALCELYVQEVAATVNLADLCYSSNTGRFSLGFGVAIASHSTQHLKEQLQTLISQGYKKHPQTQSKTIGFLFTGQGSQYVGMGRQLYDTQPTFRQALNDCAEILQLEPSLLDVLYPAISTTSLIDETAHTQPALFALGYALAKLWQSWGIEPDALLGHSVGEYVAACIAGVFSLEDGLKLIAARGRLMQALPAEGEMVAVRAALKQVEPLVAAYQNVSIAVINGPQNVVISGQRSEVRKISAELMAQGISLKVLTVSHAFHSPLMEPILDEFRQIAESVSFQQPQIKLISNLTGDLAPPEIATADYWVQHVRQPVQFAAGIKALADQGCEFFLEIGPQPTLLSLGQQCLGKSSHQWLPSLRPKQDDWTCLLKSLGRLYEFGFEVDWQGFDQDYLRQRIALPAYPFQHQRYWLPTTEPSLRLVDEQADHPLLGHRLASPAHRATDWLWEVALDPETMPYLNEHRVGGAPVLFMGAYLEMVMAAAQTAWGQGQYPMQQLKLHIPLFLTPGQPKTVQVSLAASKPSACFQVHSRQSATAPWTLHASAIVLQPSRERIAA</sequence>
<dbReference type="EMBL" id="PQWO01000009">
    <property type="protein sequence ID" value="PZD72652.1"/>
    <property type="molecule type" value="Genomic_DNA"/>
</dbReference>
<dbReference type="Pfam" id="PF00109">
    <property type="entry name" value="ketoacyl-synt"/>
    <property type="match status" value="1"/>
</dbReference>
<evidence type="ECO:0000256" key="5">
    <source>
        <dbReference type="ARBA" id="ARBA00022832"/>
    </source>
</evidence>
<dbReference type="FunFam" id="3.40.366.10:FF:000002">
    <property type="entry name" value="Probable polyketide synthase 2"/>
    <property type="match status" value="1"/>
</dbReference>
<dbReference type="InterPro" id="IPR049900">
    <property type="entry name" value="PKS_mFAS_DH"/>
</dbReference>
<dbReference type="GO" id="GO:0004312">
    <property type="term" value="F:fatty acid synthase activity"/>
    <property type="evidence" value="ECO:0007669"/>
    <property type="project" value="TreeGrafter"/>
</dbReference>
<dbReference type="InterPro" id="IPR049552">
    <property type="entry name" value="PKS_DH_N"/>
</dbReference>
<dbReference type="GO" id="GO:0005737">
    <property type="term" value="C:cytoplasm"/>
    <property type="evidence" value="ECO:0007669"/>
    <property type="project" value="TreeGrafter"/>
</dbReference>
<dbReference type="InterPro" id="IPR025110">
    <property type="entry name" value="AMP-bd_C"/>
</dbReference>
<dbReference type="InterPro" id="IPR014030">
    <property type="entry name" value="Ketoacyl_synth_N"/>
</dbReference>
<reference evidence="13 14" key="1">
    <citation type="journal article" date="2018" name="Sci. Rep.">
        <title>A novel species of the marine cyanobacterium Acaryochloris with a unique pigment content and lifestyle.</title>
        <authorList>
            <person name="Partensky F."/>
            <person name="Six C."/>
            <person name="Ratin M."/>
            <person name="Garczarek L."/>
            <person name="Vaulot D."/>
            <person name="Probert I."/>
            <person name="Calteau A."/>
            <person name="Gourvil P."/>
            <person name="Marie D."/>
            <person name="Grebert T."/>
            <person name="Bouchier C."/>
            <person name="Le Panse S."/>
            <person name="Gachenot M."/>
            <person name="Rodriguez F."/>
            <person name="Garrido J.L."/>
        </authorList>
    </citation>
    <scope>NUCLEOTIDE SEQUENCE [LARGE SCALE GENOMIC DNA]</scope>
    <source>
        <strain evidence="13 14">RCC1774</strain>
    </source>
</reference>
<dbReference type="InterPro" id="IPR014031">
    <property type="entry name" value="Ketoacyl_synth_C"/>
</dbReference>
<feature type="domain" description="Ketosynthase family 3 (KS3)" evidence="11">
    <location>
        <begin position="723"/>
        <end position="1134"/>
    </location>
</feature>
<comment type="caution">
    <text evidence="7">Lacks conserved residue(s) required for the propagation of feature annotation.</text>
</comment>
<dbReference type="SUPFAM" id="SSF53901">
    <property type="entry name" value="Thiolase-like"/>
    <property type="match status" value="1"/>
</dbReference>
<accession>A0A2W1JP49</accession>
<keyword evidence="9" id="KW-0812">Transmembrane</keyword>
<dbReference type="SMART" id="SM01294">
    <property type="entry name" value="PKS_PP_betabranch"/>
    <property type="match status" value="1"/>
</dbReference>
<feature type="transmembrane region" description="Helical" evidence="9">
    <location>
        <begin position="91"/>
        <end position="119"/>
    </location>
</feature>
<dbReference type="PROSITE" id="PS52004">
    <property type="entry name" value="KS3_2"/>
    <property type="match status" value="1"/>
</dbReference>
<comment type="caution">
    <text evidence="13">The sequence shown here is derived from an EMBL/GenBank/DDBJ whole genome shotgun (WGS) entry which is preliminary data.</text>
</comment>
<dbReference type="InterPro" id="IPR001227">
    <property type="entry name" value="Ac_transferase_dom_sf"/>
</dbReference>
<dbReference type="InterPro" id="IPR000873">
    <property type="entry name" value="AMP-dep_synth/lig_dom"/>
</dbReference>
<dbReference type="Gene3D" id="3.40.366.10">
    <property type="entry name" value="Malonyl-Coenzyme A Acyl Carrier Protein, domain 2"/>
    <property type="match status" value="1"/>
</dbReference>
<dbReference type="InterPro" id="IPR032821">
    <property type="entry name" value="PKS_assoc"/>
</dbReference>
<dbReference type="Pfam" id="PF00550">
    <property type="entry name" value="PP-binding"/>
    <property type="match status" value="1"/>
</dbReference>
<evidence type="ECO:0000313" key="13">
    <source>
        <dbReference type="EMBL" id="PZD72652.1"/>
    </source>
</evidence>
<dbReference type="InterPro" id="IPR016036">
    <property type="entry name" value="Malonyl_transacylase_ACP-bd"/>
</dbReference>
<dbReference type="FunFam" id="3.40.47.10:FF:000019">
    <property type="entry name" value="Polyketide synthase type I"/>
    <property type="match status" value="1"/>
</dbReference>
<dbReference type="PANTHER" id="PTHR43775">
    <property type="entry name" value="FATTY ACID SYNTHASE"/>
    <property type="match status" value="1"/>
</dbReference>
<keyword evidence="14" id="KW-1185">Reference proteome</keyword>
<dbReference type="GO" id="GO:0031177">
    <property type="term" value="F:phosphopantetheine binding"/>
    <property type="evidence" value="ECO:0007669"/>
    <property type="project" value="InterPro"/>
</dbReference>
<dbReference type="InterPro" id="IPR045851">
    <property type="entry name" value="AMP-bd_C_sf"/>
</dbReference>
<dbReference type="PANTHER" id="PTHR43775:SF37">
    <property type="entry name" value="SI:DKEY-61P9.11"/>
    <property type="match status" value="1"/>
</dbReference>
<evidence type="ECO:0000256" key="2">
    <source>
        <dbReference type="ARBA" id="ARBA00022450"/>
    </source>
</evidence>
<gene>
    <name evidence="13" type="primary">pikAI</name>
    <name evidence="13" type="ORF">C1752_03488</name>
</gene>
<dbReference type="Pfam" id="PF00698">
    <property type="entry name" value="Acyl_transf_1"/>
    <property type="match status" value="1"/>
</dbReference>
<dbReference type="SMART" id="SM00826">
    <property type="entry name" value="PKS_DH"/>
    <property type="match status" value="1"/>
</dbReference>
<evidence type="ECO:0000256" key="3">
    <source>
        <dbReference type="ARBA" id="ARBA00022553"/>
    </source>
</evidence>
<dbReference type="SMART" id="SM00823">
    <property type="entry name" value="PKS_PP"/>
    <property type="match status" value="1"/>
</dbReference>
<evidence type="ECO:0000256" key="1">
    <source>
        <dbReference type="ARBA" id="ARBA00006432"/>
    </source>
</evidence>
<proteinExistence type="inferred from homology"/>
<dbReference type="GO" id="GO:0006633">
    <property type="term" value="P:fatty acid biosynthetic process"/>
    <property type="evidence" value="ECO:0007669"/>
    <property type="project" value="InterPro"/>
</dbReference>
<evidence type="ECO:0000259" key="10">
    <source>
        <dbReference type="PROSITE" id="PS50075"/>
    </source>
</evidence>
<dbReference type="Pfam" id="PF02801">
    <property type="entry name" value="Ketoacyl-synt_C"/>
    <property type="match status" value="1"/>
</dbReference>
<dbReference type="InterPro" id="IPR042099">
    <property type="entry name" value="ANL_N_sf"/>
</dbReference>
<dbReference type="Pfam" id="PF23024">
    <property type="entry name" value="AMP-dom_DIP2-like"/>
    <property type="match status" value="1"/>
</dbReference>
<dbReference type="Gene3D" id="3.30.300.30">
    <property type="match status" value="1"/>
</dbReference>
<dbReference type="FunFam" id="3.40.50.12780:FF:000013">
    <property type="entry name" value="Long-chain-fatty-acid--AMP ligase FadD32"/>
    <property type="match status" value="1"/>
</dbReference>
<dbReference type="SMART" id="SM00827">
    <property type="entry name" value="PKS_AT"/>
    <property type="match status" value="1"/>
</dbReference>
<dbReference type="GO" id="GO:0071770">
    <property type="term" value="P:DIM/DIP cell wall layer assembly"/>
    <property type="evidence" value="ECO:0007669"/>
    <property type="project" value="TreeGrafter"/>
</dbReference>
<dbReference type="EC" id="2.3.1.239" evidence="13"/>
<dbReference type="PROSITE" id="PS50075">
    <property type="entry name" value="CARRIER"/>
    <property type="match status" value="1"/>
</dbReference>
<dbReference type="InterPro" id="IPR020841">
    <property type="entry name" value="PKS_Beta-ketoAc_synthase_dom"/>
</dbReference>
<evidence type="ECO:0000256" key="7">
    <source>
        <dbReference type="PROSITE-ProRule" id="PRU01363"/>
    </source>
</evidence>
<dbReference type="Gene3D" id="1.10.1200.10">
    <property type="entry name" value="ACP-like"/>
    <property type="match status" value="1"/>
</dbReference>
<feature type="region of interest" description="Disordered" evidence="8">
    <location>
        <begin position="600"/>
        <end position="620"/>
    </location>
</feature>
<feature type="region of interest" description="N-terminal hotdog fold" evidence="7">
    <location>
        <begin position="1591"/>
        <end position="1716"/>
    </location>
</feature>
<dbReference type="Pfam" id="PF21089">
    <property type="entry name" value="PKS_DH_N"/>
    <property type="match status" value="1"/>
</dbReference>
<comment type="similarity">
    <text evidence="1">Belongs to the ATP-dependent AMP-binding enzyme family.</text>
</comment>
<dbReference type="Gene3D" id="3.40.50.12780">
    <property type="entry name" value="N-terminal domain of ligase-like"/>
    <property type="match status" value="1"/>
</dbReference>
<keyword evidence="6" id="KW-0443">Lipid metabolism</keyword>
<evidence type="ECO:0000259" key="11">
    <source>
        <dbReference type="PROSITE" id="PS52004"/>
    </source>
</evidence>
<keyword evidence="5" id="KW-0276">Fatty acid metabolism</keyword>
<keyword evidence="13" id="KW-0012">Acyltransferase</keyword>
<evidence type="ECO:0000259" key="12">
    <source>
        <dbReference type="PROSITE" id="PS52019"/>
    </source>
</evidence>
<dbReference type="InterPro" id="IPR020806">
    <property type="entry name" value="PKS_PP-bd"/>
</dbReference>
<dbReference type="InterPro" id="IPR014043">
    <property type="entry name" value="Acyl_transferase_dom"/>
</dbReference>
<evidence type="ECO:0000256" key="8">
    <source>
        <dbReference type="SAM" id="MobiDB-lite"/>
    </source>
</evidence>
<dbReference type="SUPFAM" id="SSF47336">
    <property type="entry name" value="ACP-like"/>
    <property type="match status" value="1"/>
</dbReference>
<dbReference type="InterPro" id="IPR018201">
    <property type="entry name" value="Ketoacyl_synth_AS"/>
</dbReference>
<feature type="domain" description="PKS/mFAS DH" evidence="12">
    <location>
        <begin position="1591"/>
        <end position="1719"/>
    </location>
</feature>
<dbReference type="PROSITE" id="PS00606">
    <property type="entry name" value="KS3_1"/>
    <property type="match status" value="1"/>
</dbReference>
<keyword evidence="9" id="KW-0472">Membrane</keyword>
<keyword evidence="4 13" id="KW-0808">Transferase</keyword>
<dbReference type="PROSITE" id="PS52019">
    <property type="entry name" value="PKS_MFAS_DH"/>
    <property type="match status" value="1"/>
</dbReference>
<dbReference type="InterPro" id="IPR040097">
    <property type="entry name" value="FAAL/FAAC"/>
</dbReference>
<dbReference type="InterPro" id="IPR020807">
    <property type="entry name" value="PKS_DH"/>
</dbReference>
<feature type="domain" description="Carrier" evidence="10">
    <location>
        <begin position="634"/>
        <end position="711"/>
    </location>
</feature>
<evidence type="ECO:0000256" key="9">
    <source>
        <dbReference type="SAM" id="Phobius"/>
    </source>
</evidence>
<dbReference type="SUPFAM" id="SSF52151">
    <property type="entry name" value="FabD/lysophospholipase-like"/>
    <property type="match status" value="1"/>
</dbReference>
<dbReference type="Proteomes" id="UP000248857">
    <property type="component" value="Unassembled WGS sequence"/>
</dbReference>
<evidence type="ECO:0000313" key="14">
    <source>
        <dbReference type="Proteomes" id="UP000248857"/>
    </source>
</evidence>
<dbReference type="SUPFAM" id="SSF56801">
    <property type="entry name" value="Acetyl-CoA synthetase-like"/>
    <property type="match status" value="1"/>
</dbReference>